<dbReference type="EMBL" id="QOQF01000001">
    <property type="protein sequence ID" value="RCL78417.1"/>
    <property type="molecule type" value="Genomic_DNA"/>
</dbReference>
<proteinExistence type="predicted"/>
<feature type="binding site" evidence="6">
    <location>
        <position position="173"/>
    </location>
    <ligand>
        <name>Fe cation</name>
        <dbReference type="ChEBI" id="CHEBI:24875"/>
        <note>catalytic</note>
    </ligand>
</feature>
<feature type="binding site" evidence="5">
    <location>
        <begin position="195"/>
        <end position="201"/>
    </location>
    <ligand>
        <name>2-oxoglutarate</name>
        <dbReference type="ChEBI" id="CHEBI:16810"/>
    </ligand>
</feature>
<sequence length="206" mass="22895">MDLNHAKYIPEYWSPAQQRAVLDALMPIIGIAPFFKPRMPRTNQPWSIVMTNAGPLGWVSDVNGYRYQEVHPETGKAWPPLPDILQAAWSDLTGLDVPAECCLINLYQGPRAKMGLHQDRDEIDKDFPVLSFSLGDSARFRVGGKTRKGPTQSVKLNSGDVVVLQGESRLSFHGIDRIMPDSSQLIGEYIEGGGRVNLTLRRVNPA</sequence>
<evidence type="ECO:0000256" key="2">
    <source>
        <dbReference type="ARBA" id="ARBA00022964"/>
    </source>
</evidence>
<evidence type="ECO:0000256" key="4">
    <source>
        <dbReference type="ARBA" id="ARBA00023004"/>
    </source>
</evidence>
<dbReference type="InterPro" id="IPR004574">
    <property type="entry name" value="Alkb"/>
</dbReference>
<dbReference type="SUPFAM" id="SSF51197">
    <property type="entry name" value="Clavaminate synthase-like"/>
    <property type="match status" value="1"/>
</dbReference>
<keyword evidence="4 6" id="KW-0408">Iron</keyword>
<comment type="cofactor">
    <cofactor evidence="6">
        <name>Fe(2+)</name>
        <dbReference type="ChEBI" id="CHEBI:29033"/>
    </cofactor>
    <text evidence="6">Binds 1 Fe(2+) ion per subunit.</text>
</comment>
<feature type="binding site" evidence="5">
    <location>
        <position position="121"/>
    </location>
    <ligand>
        <name>substrate</name>
    </ligand>
</feature>
<evidence type="ECO:0000313" key="9">
    <source>
        <dbReference type="Proteomes" id="UP000252132"/>
    </source>
</evidence>
<feature type="binding site" evidence="5">
    <location>
        <position position="58"/>
    </location>
    <ligand>
        <name>substrate</name>
    </ligand>
</feature>
<dbReference type="GO" id="GO:0005737">
    <property type="term" value="C:cytoplasm"/>
    <property type="evidence" value="ECO:0007669"/>
    <property type="project" value="TreeGrafter"/>
</dbReference>
<protein>
    <submittedName>
        <fullName evidence="8">Alpha-ketoglutarate-dependent dioxygenase AlkB</fullName>
    </submittedName>
</protein>
<evidence type="ECO:0000256" key="1">
    <source>
        <dbReference type="ARBA" id="ARBA00022723"/>
    </source>
</evidence>
<dbReference type="Gene3D" id="2.60.120.590">
    <property type="entry name" value="Alpha-ketoglutarate-dependent dioxygenase AlkB-like"/>
    <property type="match status" value="1"/>
</dbReference>
<feature type="binding site" evidence="6">
    <location>
        <position position="119"/>
    </location>
    <ligand>
        <name>Fe cation</name>
        <dbReference type="ChEBI" id="CHEBI:24875"/>
        <note>catalytic</note>
    </ligand>
</feature>
<feature type="binding site" evidence="5">
    <location>
        <position position="147"/>
    </location>
    <ligand>
        <name>substrate</name>
    </ligand>
</feature>
<evidence type="ECO:0000313" key="8">
    <source>
        <dbReference type="EMBL" id="RCL78417.1"/>
    </source>
</evidence>
<evidence type="ECO:0000256" key="6">
    <source>
        <dbReference type="PIRSR" id="PIRSR604574-2"/>
    </source>
</evidence>
<evidence type="ECO:0000256" key="5">
    <source>
        <dbReference type="PIRSR" id="PIRSR604574-1"/>
    </source>
</evidence>
<keyword evidence="3" id="KW-0560">Oxidoreductase</keyword>
<dbReference type="PANTHER" id="PTHR16557">
    <property type="entry name" value="ALKYLATED DNA REPAIR PROTEIN ALKB-RELATED"/>
    <property type="match status" value="1"/>
</dbReference>
<gene>
    <name evidence="8" type="ORF">DBW69_00305</name>
</gene>
<dbReference type="InterPro" id="IPR005123">
    <property type="entry name" value="Oxoglu/Fe-dep_dioxygenase_dom"/>
</dbReference>
<comment type="caution">
    <text evidence="8">The sequence shown here is derived from an EMBL/GenBank/DDBJ whole genome shotgun (WGS) entry which is preliminary data.</text>
</comment>
<feature type="binding site" evidence="6">
    <location>
        <position position="117"/>
    </location>
    <ligand>
        <name>Fe cation</name>
        <dbReference type="ChEBI" id="CHEBI:24875"/>
        <note>catalytic</note>
    </ligand>
</feature>
<dbReference type="InterPro" id="IPR027450">
    <property type="entry name" value="AlkB-like"/>
</dbReference>
<evidence type="ECO:0000259" key="7">
    <source>
        <dbReference type="PROSITE" id="PS51471"/>
    </source>
</evidence>
<feature type="domain" description="Fe2OG dioxygenase" evidence="7">
    <location>
        <begin position="98"/>
        <end position="204"/>
    </location>
</feature>
<dbReference type="Pfam" id="PF13532">
    <property type="entry name" value="2OG-FeII_Oxy_2"/>
    <property type="match status" value="1"/>
</dbReference>
<dbReference type="AlphaFoldDB" id="A0A368E2V8"/>
<dbReference type="GO" id="GO:0008198">
    <property type="term" value="F:ferrous iron binding"/>
    <property type="evidence" value="ECO:0007669"/>
    <property type="project" value="TreeGrafter"/>
</dbReference>
<accession>A0A368E2V8</accession>
<dbReference type="InterPro" id="IPR037151">
    <property type="entry name" value="AlkB-like_sf"/>
</dbReference>
<dbReference type="Proteomes" id="UP000252132">
    <property type="component" value="Unassembled WGS sequence"/>
</dbReference>
<evidence type="ECO:0000256" key="3">
    <source>
        <dbReference type="ARBA" id="ARBA00023002"/>
    </source>
</evidence>
<organism evidence="8 9">
    <name type="scientific">PS1 clade bacterium</name>
    <dbReference type="NCBI Taxonomy" id="2175152"/>
    <lineage>
        <taxon>Bacteria</taxon>
        <taxon>Pseudomonadati</taxon>
        <taxon>Pseudomonadota</taxon>
        <taxon>Alphaproteobacteria</taxon>
        <taxon>PS1 clade</taxon>
    </lineage>
</organism>
<dbReference type="GO" id="GO:0035516">
    <property type="term" value="F:broad specificity oxidative DNA demethylase activity"/>
    <property type="evidence" value="ECO:0007669"/>
    <property type="project" value="TreeGrafter"/>
</dbReference>
<dbReference type="GO" id="GO:0035515">
    <property type="term" value="F:oxidative RNA demethylase activity"/>
    <property type="evidence" value="ECO:0007669"/>
    <property type="project" value="TreeGrafter"/>
</dbReference>
<reference evidence="8 9" key="1">
    <citation type="journal article" date="2018" name="Microbiome">
        <title>Fine metagenomic profile of the Mediterranean stratified and mixed water columns revealed by assembly and recruitment.</title>
        <authorList>
            <person name="Haro-Moreno J.M."/>
            <person name="Lopez-Perez M."/>
            <person name="De La Torre J.R."/>
            <person name="Picazo A."/>
            <person name="Camacho A."/>
            <person name="Rodriguez-Valera F."/>
        </authorList>
    </citation>
    <scope>NUCLEOTIDE SEQUENCE [LARGE SCALE GENOMIC DNA]</scope>
    <source>
        <strain evidence="8">MED-G55</strain>
    </source>
</reference>
<dbReference type="PROSITE" id="PS51471">
    <property type="entry name" value="FE2OG_OXY"/>
    <property type="match status" value="1"/>
</dbReference>
<dbReference type="PANTHER" id="PTHR16557:SF2">
    <property type="entry name" value="NUCLEIC ACID DIOXYGENASE ALKBH1"/>
    <property type="match status" value="1"/>
</dbReference>
<name>A0A368E2V8_9PROT</name>
<feature type="binding site" evidence="5">
    <location>
        <begin position="105"/>
        <end position="107"/>
    </location>
    <ligand>
        <name>2-oxoglutarate</name>
        <dbReference type="ChEBI" id="CHEBI:16810"/>
    </ligand>
</feature>
<feature type="binding site" evidence="5">
    <location>
        <begin position="65"/>
        <end position="67"/>
    </location>
    <ligand>
        <name>substrate</name>
    </ligand>
</feature>
<keyword evidence="1 6" id="KW-0479">Metal-binding</keyword>
<keyword evidence="2 8" id="KW-0223">Dioxygenase</keyword>
<dbReference type="GO" id="GO:0035513">
    <property type="term" value="P:oxidative RNA demethylation"/>
    <property type="evidence" value="ECO:0007669"/>
    <property type="project" value="TreeGrafter"/>
</dbReference>